<sequence>RKRNNKLRSLRYKYYLTRSYYYRFKPRIVKKVLRYYGVQYRHVKFQDDQVIIVVSAQGIIGDLEGDH</sequence>
<organism evidence="1 2">
    <name type="scientific">Rotaria sordida</name>
    <dbReference type="NCBI Taxonomy" id="392033"/>
    <lineage>
        <taxon>Eukaryota</taxon>
        <taxon>Metazoa</taxon>
        <taxon>Spiralia</taxon>
        <taxon>Gnathifera</taxon>
        <taxon>Rotifera</taxon>
        <taxon>Eurotatoria</taxon>
        <taxon>Bdelloidea</taxon>
        <taxon>Philodinida</taxon>
        <taxon>Philodinidae</taxon>
        <taxon>Rotaria</taxon>
    </lineage>
</organism>
<evidence type="ECO:0000313" key="2">
    <source>
        <dbReference type="Proteomes" id="UP000663823"/>
    </source>
</evidence>
<feature type="non-terminal residue" evidence="1">
    <location>
        <position position="1"/>
    </location>
</feature>
<evidence type="ECO:0000313" key="1">
    <source>
        <dbReference type="EMBL" id="CAF4180468.1"/>
    </source>
</evidence>
<dbReference type="Proteomes" id="UP000663823">
    <property type="component" value="Unassembled WGS sequence"/>
</dbReference>
<protein>
    <submittedName>
        <fullName evidence="1">Uncharacterized protein</fullName>
    </submittedName>
</protein>
<name>A0A819ZUD8_9BILA</name>
<gene>
    <name evidence="1" type="ORF">OTI717_LOCUS37656</name>
</gene>
<reference evidence="1" key="1">
    <citation type="submission" date="2021-02" db="EMBL/GenBank/DDBJ databases">
        <authorList>
            <person name="Nowell W R."/>
        </authorList>
    </citation>
    <scope>NUCLEOTIDE SEQUENCE</scope>
</reference>
<comment type="caution">
    <text evidence="1">The sequence shown here is derived from an EMBL/GenBank/DDBJ whole genome shotgun (WGS) entry which is preliminary data.</text>
</comment>
<dbReference type="AlphaFoldDB" id="A0A819ZUD8"/>
<dbReference type="EMBL" id="CAJOAX010018353">
    <property type="protein sequence ID" value="CAF4180468.1"/>
    <property type="molecule type" value="Genomic_DNA"/>
</dbReference>
<accession>A0A819ZUD8</accession>
<proteinExistence type="predicted"/>